<dbReference type="PROSITE" id="PS51257">
    <property type="entry name" value="PROKAR_LIPOPROTEIN"/>
    <property type="match status" value="1"/>
</dbReference>
<accession>A0A841MH15</accession>
<feature type="chain" id="PRO_5032586703" evidence="1">
    <location>
        <begin position="28"/>
        <end position="129"/>
    </location>
</feature>
<evidence type="ECO:0000256" key="1">
    <source>
        <dbReference type="SAM" id="SignalP"/>
    </source>
</evidence>
<sequence length="129" mass="13324">MKNSSLKTSLVLLVTLAGTLTIAFSCASDSEDHTPAPPPPVAKACEGSTASLTNDIMPILQQNCAVSGCHISGTGRANFTDKAIVIQFASQIRTNTQAGVMPPSSSGQSITEAEKTLISCWVSNGAKDN</sequence>
<proteinExistence type="predicted"/>
<dbReference type="EMBL" id="JACIJO010000003">
    <property type="protein sequence ID" value="MBB6327502.1"/>
    <property type="molecule type" value="Genomic_DNA"/>
</dbReference>
<keyword evidence="1" id="KW-0732">Signal</keyword>
<reference evidence="2 3" key="1">
    <citation type="submission" date="2020-08" db="EMBL/GenBank/DDBJ databases">
        <title>Genomic Encyclopedia of Type Strains, Phase IV (KMG-IV): sequencing the most valuable type-strain genomes for metagenomic binning, comparative biology and taxonomic classification.</title>
        <authorList>
            <person name="Goeker M."/>
        </authorList>
    </citation>
    <scope>NUCLEOTIDE SEQUENCE [LARGE SCALE GENOMIC DNA]</scope>
    <source>
        <strain evidence="2 3">DSM 102044</strain>
    </source>
</reference>
<keyword evidence="3" id="KW-1185">Reference proteome</keyword>
<dbReference type="Proteomes" id="UP000588604">
    <property type="component" value="Unassembled WGS sequence"/>
</dbReference>
<feature type="signal peptide" evidence="1">
    <location>
        <begin position="1"/>
        <end position="27"/>
    </location>
</feature>
<evidence type="ECO:0000313" key="2">
    <source>
        <dbReference type="EMBL" id="MBB6327502.1"/>
    </source>
</evidence>
<dbReference type="RefSeq" id="WP_246388486.1">
    <property type="nucleotide sequence ID" value="NZ_JACIJO010000003.1"/>
</dbReference>
<protein>
    <submittedName>
        <fullName evidence="2">Putative membrane protein</fullName>
    </submittedName>
</protein>
<dbReference type="AlphaFoldDB" id="A0A841MH15"/>
<organism evidence="2 3">
    <name type="scientific">Algoriphagus iocasae</name>
    <dbReference type="NCBI Taxonomy" id="1836499"/>
    <lineage>
        <taxon>Bacteria</taxon>
        <taxon>Pseudomonadati</taxon>
        <taxon>Bacteroidota</taxon>
        <taxon>Cytophagia</taxon>
        <taxon>Cytophagales</taxon>
        <taxon>Cyclobacteriaceae</taxon>
        <taxon>Algoriphagus</taxon>
    </lineage>
</organism>
<evidence type="ECO:0000313" key="3">
    <source>
        <dbReference type="Proteomes" id="UP000588604"/>
    </source>
</evidence>
<name>A0A841MH15_9BACT</name>
<comment type="caution">
    <text evidence="2">The sequence shown here is derived from an EMBL/GenBank/DDBJ whole genome shotgun (WGS) entry which is preliminary data.</text>
</comment>
<gene>
    <name evidence="2" type="ORF">FHS59_003145</name>
</gene>